<evidence type="ECO:0008006" key="6">
    <source>
        <dbReference type="Google" id="ProtNLM"/>
    </source>
</evidence>
<dbReference type="GeneID" id="68843180"/>
<sequence length="61" mass="6924">MNLPDWVYAFASVLAGVALLFLTWKKRQQGMREDRYVLFGKIVIALFMIAFGALLFKVGKA</sequence>
<evidence type="ECO:0000313" key="5">
    <source>
        <dbReference type="Proteomes" id="UP001455709"/>
    </source>
</evidence>
<reference evidence="3 5" key="2">
    <citation type="submission" date="2024-05" db="EMBL/GenBank/DDBJ databases">
        <authorList>
            <person name="De Oliveira J.P."/>
            <person name="Noriler S.A."/>
            <person name="De Oliveira A.G."/>
            <person name="Sipoli D.S."/>
        </authorList>
    </citation>
    <scope>NUCLEOTIDE SEQUENCE [LARGE SCALE GENOMIC DNA]</scope>
    <source>
        <strain evidence="3 5">LABIM189</strain>
    </source>
</reference>
<keyword evidence="5" id="KW-1185">Reference proteome</keyword>
<protein>
    <recommendedName>
        <fullName evidence="6">HIG1 domain-containing protein</fullName>
    </recommendedName>
</protein>
<dbReference type="EMBL" id="CP017707">
    <property type="protein sequence ID" value="AOZ51776.1"/>
    <property type="molecule type" value="Genomic_DNA"/>
</dbReference>
<dbReference type="Proteomes" id="UP000178776">
    <property type="component" value="Chromosome"/>
</dbReference>
<gene>
    <name evidence="3" type="ORF">ABGV49_04810</name>
    <name evidence="2" type="ORF">BKX93_18430</name>
</gene>
<proteinExistence type="predicted"/>
<dbReference type="RefSeq" id="WP_021478971.1">
    <property type="nucleotide sequence ID" value="NZ_CP017707.1"/>
</dbReference>
<accession>A0A1D9LKI6</accession>
<organism evidence="2 4">
    <name type="scientific">Chromobacterium vaccinii</name>
    <dbReference type="NCBI Taxonomy" id="1108595"/>
    <lineage>
        <taxon>Bacteria</taxon>
        <taxon>Pseudomonadati</taxon>
        <taxon>Pseudomonadota</taxon>
        <taxon>Betaproteobacteria</taxon>
        <taxon>Neisseriales</taxon>
        <taxon>Chromobacteriaceae</taxon>
        <taxon>Chromobacterium</taxon>
    </lineage>
</organism>
<dbReference type="AlphaFoldDB" id="A0A1D9LKI6"/>
<evidence type="ECO:0000313" key="3">
    <source>
        <dbReference type="EMBL" id="MEO2216381.1"/>
    </source>
</evidence>
<name>A0A1D9LKI6_9NEIS</name>
<feature type="transmembrane region" description="Helical" evidence="1">
    <location>
        <begin position="6"/>
        <end position="24"/>
    </location>
</feature>
<keyword evidence="1" id="KW-1133">Transmembrane helix</keyword>
<dbReference type="KEGG" id="cvc:BKX93_18430"/>
<evidence type="ECO:0000313" key="2">
    <source>
        <dbReference type="EMBL" id="AOZ51776.1"/>
    </source>
</evidence>
<keyword evidence="1" id="KW-0472">Membrane</keyword>
<evidence type="ECO:0000256" key="1">
    <source>
        <dbReference type="SAM" id="Phobius"/>
    </source>
</evidence>
<keyword evidence="1" id="KW-0812">Transmembrane</keyword>
<reference evidence="2 4" key="1">
    <citation type="submission" date="2016-10" db="EMBL/GenBank/DDBJ databases">
        <title>Chromobacterium muskegensis sp. nov., an insecticidal bacterium isolated from Sphagnum bogs.</title>
        <authorList>
            <person name="Sparks M.E."/>
            <person name="Blackburn M.B."/>
            <person name="Gundersen-Rindal D.E."/>
            <person name="Mitchell A."/>
            <person name="Farrar R."/>
            <person name="Kuhar D."/>
        </authorList>
    </citation>
    <scope>NUCLEOTIDE SEQUENCE [LARGE SCALE GENOMIC DNA]</scope>
    <source>
        <strain evidence="2 4">21-1</strain>
    </source>
</reference>
<dbReference type="STRING" id="1108595.BKX93_18430"/>
<feature type="transmembrane region" description="Helical" evidence="1">
    <location>
        <begin position="36"/>
        <end position="56"/>
    </location>
</feature>
<dbReference type="EMBL" id="JBDOJC010000001">
    <property type="protein sequence ID" value="MEO2216381.1"/>
    <property type="molecule type" value="Genomic_DNA"/>
</dbReference>
<dbReference type="Proteomes" id="UP001455709">
    <property type="component" value="Unassembled WGS sequence"/>
</dbReference>
<evidence type="ECO:0000313" key="4">
    <source>
        <dbReference type="Proteomes" id="UP000178776"/>
    </source>
</evidence>